<sequence>MAKKTISLLLKVNSYSNIWESLWRFKEDAIVEDVLKSSRVREGYCTLPDGKKLTNDTPLSKVISKKYSSLPKLYDPIIEIGRFFVFCKKSEVNGDFFNHLGFKKTPALISRFFPKDLQRSLHQISNKKPLFRSLCAISTDRLTYEPGDKVSAFIMLTNEASQSQKIRCYLKSGGGTVPNSEKHLDIEHGLASVGWDGLPPGYYTAIVGGSGDQSECSFTVGTFSLSSAQATWEQQPLLQNEQWRGTALLKLYGINVKNTEVRVRLENATDVEKLITTNEHGMLEIELPQTNSEATYIEAQWNDSGFHSVQLPLPCAKKTYIGEVELCAVQQEHTQKAAGIHVGYSANNEECLHITKIVGRKIHIVANNDLEVAGVIGMFPGEKHIGEEVRNISKGQNIVVVIPEEVSHGYLTIGAISNDGKCFEKLLPVFASNDLKIKSKMAKTVTAGSKVPCTITTNSDEPTAVAVIVKDARLHSGGGLPAAAAKKRIERLEEEWQQFDAKENKFSECYFAGCLHVMEDITRLGGGGSAFAIDDVYGVTAQMSIPTPFSASPRSGSAEVYAPTMQVSCAPLEMNGSPMQMRGFPMAGSMSTPAPMVSNRTQVIAYKQNTLFADVIIVENSTTITLDVPTAPAGYTIELLALNSQGWVVHHNHFQAQQAIEIHTSSLPSGVSPQDSITGSIAVVAQSAHFHFTVLRDNIPFPCILENGTIVDGPMECESGEPVTILLEDLQPGHYTFTASNDTHEYVEKLWIKPLNRICERVRRLIILEEGQGFHHDECDHLFDINFVEDFNEVTKTCGQAIANYAHACCEQTAAKMLGAFLAWCVGDVNEKSQSMSSLYQGLKRLQGMWTKNGFTMYPNHSKPCGYWGPLAYRHLLTMQPLSQMNMLDMDMSNLLTELATLTQKAEQVYGEANEIKSCRDAYINLQKQPQTSLEFVLQNWQQQQDADFIYGVAKADDSNAVDLRAQTCFAAAVLLSDEQQSQQRQQELNGTLQWLGKQMKEGGRFYSTPDSAALVALLMSLTNSDFVQGGEVCLDDHDALPVVEANSMIKDSLPQNVFCSKGRVQFLLDAVYETTIPESSIEIGRNLLQKDGQTIRKAAVGEHVDLVVDNGGYKDGMVAHIALPPCMAFEKGGARLQLFEHDFAGEDQLHIRCKFIAEPDQEQHGMVVIRNMYDEEVCQPLEIVVS</sequence>
<proteinExistence type="predicted"/>
<gene>
    <name evidence="1" type="ORF">UABAM_05073</name>
</gene>
<protein>
    <submittedName>
        <fullName evidence="1">General secretion pathway protein GspE</fullName>
    </submittedName>
</protein>
<accession>A0A5S9IS29</accession>
<name>A0A5S9IS29_UABAM</name>
<dbReference type="AlphaFoldDB" id="A0A5S9IS29"/>
<dbReference type="KEGG" id="uam:UABAM_05073"/>
<evidence type="ECO:0000313" key="1">
    <source>
        <dbReference type="EMBL" id="BBM86687.1"/>
    </source>
</evidence>
<keyword evidence="2" id="KW-1185">Reference proteome</keyword>
<dbReference type="OrthoDB" id="288505at2"/>
<organism evidence="1 2">
    <name type="scientific">Uabimicrobium amorphum</name>
    <dbReference type="NCBI Taxonomy" id="2596890"/>
    <lineage>
        <taxon>Bacteria</taxon>
        <taxon>Pseudomonadati</taxon>
        <taxon>Planctomycetota</taxon>
        <taxon>Candidatus Uabimicrobiia</taxon>
        <taxon>Candidatus Uabimicrobiales</taxon>
        <taxon>Candidatus Uabimicrobiaceae</taxon>
        <taxon>Candidatus Uabimicrobium</taxon>
    </lineage>
</organism>
<dbReference type="EMBL" id="AP019860">
    <property type="protein sequence ID" value="BBM86687.1"/>
    <property type="molecule type" value="Genomic_DNA"/>
</dbReference>
<reference evidence="1 2" key="1">
    <citation type="submission" date="2019-08" db="EMBL/GenBank/DDBJ databases">
        <title>Complete genome sequence of Candidatus Uab amorphum.</title>
        <authorList>
            <person name="Shiratori T."/>
            <person name="Suzuki S."/>
            <person name="Kakizawa Y."/>
            <person name="Ishida K."/>
        </authorList>
    </citation>
    <scope>NUCLEOTIDE SEQUENCE [LARGE SCALE GENOMIC DNA]</scope>
    <source>
        <strain evidence="1 2">SRT547</strain>
    </source>
</reference>
<dbReference type="Proteomes" id="UP000326354">
    <property type="component" value="Chromosome"/>
</dbReference>
<evidence type="ECO:0000313" key="2">
    <source>
        <dbReference type="Proteomes" id="UP000326354"/>
    </source>
</evidence>
<dbReference type="RefSeq" id="WP_151970733.1">
    <property type="nucleotide sequence ID" value="NZ_AP019860.1"/>
</dbReference>